<comment type="caution">
    <text evidence="5">The sequence shown here is derived from an EMBL/GenBank/DDBJ whole genome shotgun (WGS) entry which is preliminary data.</text>
</comment>
<accession>A0A316IN61</accession>
<name>A0A316IN61_9GAMM</name>
<dbReference type="InterPro" id="IPR008978">
    <property type="entry name" value="HSP20-like_chaperone"/>
</dbReference>
<evidence type="ECO:0000313" key="5">
    <source>
        <dbReference type="EMBL" id="PWK88540.1"/>
    </source>
</evidence>
<gene>
    <name evidence="5" type="ORF">C7456_10570</name>
</gene>
<dbReference type="EMBL" id="QGHC01000005">
    <property type="protein sequence ID" value="PWK88540.1"/>
    <property type="molecule type" value="Genomic_DNA"/>
</dbReference>
<evidence type="ECO:0000256" key="2">
    <source>
        <dbReference type="PROSITE-ProRule" id="PRU00285"/>
    </source>
</evidence>
<keyword evidence="6" id="KW-1185">Reference proteome</keyword>
<protein>
    <submittedName>
        <fullName evidence="5">Heat shock protein Hsp20</fullName>
    </submittedName>
</protein>
<dbReference type="GO" id="GO:0009408">
    <property type="term" value="P:response to heat"/>
    <property type="evidence" value="ECO:0007669"/>
    <property type="project" value="InterPro"/>
</dbReference>
<feature type="domain" description="SHSP" evidence="4">
    <location>
        <begin position="54"/>
        <end position="168"/>
    </location>
</feature>
<dbReference type="InterPro" id="IPR002068">
    <property type="entry name" value="A-crystallin/Hsp20_dom"/>
</dbReference>
<dbReference type="Proteomes" id="UP000245812">
    <property type="component" value="Unassembled WGS sequence"/>
</dbReference>
<dbReference type="AlphaFoldDB" id="A0A316IN61"/>
<dbReference type="Pfam" id="PF00011">
    <property type="entry name" value="HSP20"/>
    <property type="match status" value="1"/>
</dbReference>
<evidence type="ECO:0000313" key="6">
    <source>
        <dbReference type="Proteomes" id="UP000245812"/>
    </source>
</evidence>
<evidence type="ECO:0000256" key="1">
    <source>
        <dbReference type="ARBA" id="ARBA00023016"/>
    </source>
</evidence>
<dbReference type="PROSITE" id="PS01031">
    <property type="entry name" value="SHSP"/>
    <property type="match status" value="1"/>
</dbReference>
<dbReference type="Gene3D" id="2.60.40.790">
    <property type="match status" value="1"/>
</dbReference>
<evidence type="ECO:0000256" key="3">
    <source>
        <dbReference type="RuleBase" id="RU003616"/>
    </source>
</evidence>
<organism evidence="5 6">
    <name type="scientific">Fulvimonas soli</name>
    <dbReference type="NCBI Taxonomy" id="155197"/>
    <lineage>
        <taxon>Bacteria</taxon>
        <taxon>Pseudomonadati</taxon>
        <taxon>Pseudomonadota</taxon>
        <taxon>Gammaproteobacteria</taxon>
        <taxon>Lysobacterales</taxon>
        <taxon>Rhodanobacteraceae</taxon>
        <taxon>Fulvimonas</taxon>
    </lineage>
</organism>
<dbReference type="RefSeq" id="WP_109723161.1">
    <property type="nucleotide sequence ID" value="NZ_MSZV01000008.1"/>
</dbReference>
<dbReference type="OrthoDB" id="9792695at2"/>
<evidence type="ECO:0000259" key="4">
    <source>
        <dbReference type="PROSITE" id="PS01031"/>
    </source>
</evidence>
<dbReference type="SUPFAM" id="SSF49764">
    <property type="entry name" value="HSP20-like chaperones"/>
    <property type="match status" value="1"/>
</dbReference>
<comment type="similarity">
    <text evidence="2 3">Belongs to the small heat shock protein (HSP20) family.</text>
</comment>
<dbReference type="PANTHER" id="PTHR46733">
    <property type="entry name" value="26.5 KDA HEAT SHOCK PROTEIN, MITOCHONDRIAL"/>
    <property type="match status" value="1"/>
</dbReference>
<proteinExistence type="inferred from homology"/>
<sequence>MSISQLIPWNRERSSSALMPRETRDPFLALHREVNRLFDDLWRQFDMPMGRLDAGIGAGWPQVQLDEGDKEFVLTAELPGMSEKDVEVLFADHAVILRGERRAEREDKNRNQRLSERYYGRFERRIPLDVEIEPDKAKAEFRNGVLSVTLPKTPQAQTETVRIPIARAA</sequence>
<dbReference type="PANTHER" id="PTHR46733:SF4">
    <property type="entry name" value="HEAT SHOCK PROTEIN 21, CHLOROPLASTIC"/>
    <property type="match status" value="1"/>
</dbReference>
<dbReference type="InterPro" id="IPR044587">
    <property type="entry name" value="HSP21-like"/>
</dbReference>
<reference evidence="5 6" key="1">
    <citation type="submission" date="2018-05" db="EMBL/GenBank/DDBJ databases">
        <title>Genomic Encyclopedia of Type Strains, Phase IV (KMG-IV): sequencing the most valuable type-strain genomes for metagenomic binning, comparative biology and taxonomic classification.</title>
        <authorList>
            <person name="Goeker M."/>
        </authorList>
    </citation>
    <scope>NUCLEOTIDE SEQUENCE [LARGE SCALE GENOMIC DNA]</scope>
    <source>
        <strain evidence="5 6">DSM 14263</strain>
    </source>
</reference>
<keyword evidence="1 5" id="KW-0346">Stress response</keyword>
<dbReference type="CDD" id="cd06464">
    <property type="entry name" value="ACD_sHsps-like"/>
    <property type="match status" value="1"/>
</dbReference>